<sequence>MLHLTAIMNNQLMMLNRYKGVSNSIFQKLRSLDNCFNRKFTSNVLKNCNFQTNAKLFRTWETTIYSSCIHYGQTRTLTSFSGTGLCGLNISKVSHRNTSLQKSSPYVVPLRHKSGARKRSKLSKSEDSDSDVEDNTDDDDGDESDVDDDVPKGYRDITAHVKSLRIDSVLAAGLNISKSKIDDFFLQSKLRLNNEKVLKKARKVSEGDELDLIHEYKDDVMKVKRVYIKKILPEKTGGDRFVVKLRTWRTPIETENID</sequence>
<accession>A0A8J1TCD1</accession>
<comment type="caution">
    <text evidence="2">The sequence shown here is derived from an EMBL/GenBank/DDBJ whole genome shotgun (WGS) entry which is preliminary data.</text>
</comment>
<dbReference type="PROSITE" id="PS50889">
    <property type="entry name" value="S4"/>
    <property type="match status" value="1"/>
</dbReference>
<dbReference type="SUPFAM" id="SSF55174">
    <property type="entry name" value="Alpha-L RNA-binding motif"/>
    <property type="match status" value="1"/>
</dbReference>
<reference evidence="2" key="1">
    <citation type="submission" date="2022-03" db="EMBL/GenBank/DDBJ databases">
        <authorList>
            <person name="Martin C."/>
        </authorList>
    </citation>
    <scope>NUCLEOTIDE SEQUENCE</scope>
</reference>
<proteinExistence type="predicted"/>
<evidence type="ECO:0000313" key="3">
    <source>
        <dbReference type="Proteomes" id="UP000749559"/>
    </source>
</evidence>
<dbReference type="Gene3D" id="3.10.290.10">
    <property type="entry name" value="RNA-binding S4 domain"/>
    <property type="match status" value="1"/>
</dbReference>
<dbReference type="Proteomes" id="UP000749559">
    <property type="component" value="Unassembled WGS sequence"/>
</dbReference>
<organism evidence="2 3">
    <name type="scientific">Owenia fusiformis</name>
    <name type="common">Polychaete worm</name>
    <dbReference type="NCBI Taxonomy" id="6347"/>
    <lineage>
        <taxon>Eukaryota</taxon>
        <taxon>Metazoa</taxon>
        <taxon>Spiralia</taxon>
        <taxon>Lophotrochozoa</taxon>
        <taxon>Annelida</taxon>
        <taxon>Polychaeta</taxon>
        <taxon>Sedentaria</taxon>
        <taxon>Canalipalpata</taxon>
        <taxon>Sabellida</taxon>
        <taxon>Oweniida</taxon>
        <taxon>Oweniidae</taxon>
        <taxon>Owenia</taxon>
    </lineage>
</organism>
<evidence type="ECO:0000313" key="2">
    <source>
        <dbReference type="EMBL" id="CAH1799081.1"/>
    </source>
</evidence>
<keyword evidence="3" id="KW-1185">Reference proteome</keyword>
<dbReference type="SMART" id="SM00363">
    <property type="entry name" value="S4"/>
    <property type="match status" value="1"/>
</dbReference>
<dbReference type="PANTHER" id="PTHR13633">
    <property type="entry name" value="MITOCHONDRIAL TRANSCRIPTION RESCUE FACTOR 1"/>
    <property type="match status" value="1"/>
</dbReference>
<dbReference type="EMBL" id="CAIIXF020000011">
    <property type="protein sequence ID" value="CAH1799081.1"/>
    <property type="molecule type" value="Genomic_DNA"/>
</dbReference>
<dbReference type="InterPro" id="IPR036986">
    <property type="entry name" value="S4_RNA-bd_sf"/>
</dbReference>
<dbReference type="InterPro" id="IPR002942">
    <property type="entry name" value="S4_RNA-bd"/>
</dbReference>
<dbReference type="PANTHER" id="PTHR13633:SF3">
    <property type="entry name" value="MITOCHONDRIAL TRANSCRIPTION RESCUE FACTOR 1"/>
    <property type="match status" value="1"/>
</dbReference>
<evidence type="ECO:0000256" key="1">
    <source>
        <dbReference type="SAM" id="MobiDB-lite"/>
    </source>
</evidence>
<dbReference type="GO" id="GO:0005739">
    <property type="term" value="C:mitochondrion"/>
    <property type="evidence" value="ECO:0007669"/>
    <property type="project" value="TreeGrafter"/>
</dbReference>
<protein>
    <submittedName>
        <fullName evidence="2">Uncharacterized protein</fullName>
    </submittedName>
</protein>
<feature type="region of interest" description="Disordered" evidence="1">
    <location>
        <begin position="101"/>
        <end position="152"/>
    </location>
</feature>
<dbReference type="InterPro" id="IPR057896">
    <property type="entry name" value="MTRES1_C"/>
</dbReference>
<dbReference type="GO" id="GO:0003723">
    <property type="term" value="F:RNA binding"/>
    <property type="evidence" value="ECO:0007669"/>
    <property type="project" value="InterPro"/>
</dbReference>
<feature type="compositionally biased region" description="Basic residues" evidence="1">
    <location>
        <begin position="110"/>
        <end position="122"/>
    </location>
</feature>
<gene>
    <name evidence="2" type="ORF">OFUS_LOCUS23136</name>
</gene>
<dbReference type="AlphaFoldDB" id="A0A8J1TCD1"/>
<dbReference type="GO" id="GO:1903108">
    <property type="term" value="P:regulation of mitochondrial transcription"/>
    <property type="evidence" value="ECO:0007669"/>
    <property type="project" value="TreeGrafter"/>
</dbReference>
<dbReference type="OrthoDB" id="4150at2759"/>
<feature type="compositionally biased region" description="Acidic residues" evidence="1">
    <location>
        <begin position="128"/>
        <end position="148"/>
    </location>
</feature>
<dbReference type="Pfam" id="PF25818">
    <property type="entry name" value="MTRES1_C"/>
    <property type="match status" value="1"/>
</dbReference>
<name>A0A8J1TCD1_OWEFU</name>